<proteinExistence type="inferred from homology"/>
<evidence type="ECO:0000256" key="3">
    <source>
        <dbReference type="ARBA" id="ARBA00009516"/>
    </source>
</evidence>
<comment type="similarity">
    <text evidence="3">Belongs to the UPRTase family.</text>
</comment>
<protein>
    <recommendedName>
        <fullName evidence="4">uracil phosphoribosyltransferase</fullName>
        <ecNumber evidence="4">2.4.2.9</ecNumber>
    </recommendedName>
</protein>
<gene>
    <name evidence="12" type="ORF">OOU_Y34scaffold00140g21</name>
</gene>
<evidence type="ECO:0000256" key="2">
    <source>
        <dbReference type="ARBA" id="ARBA00005180"/>
    </source>
</evidence>
<evidence type="ECO:0000256" key="4">
    <source>
        <dbReference type="ARBA" id="ARBA00011894"/>
    </source>
</evidence>
<dbReference type="Gene3D" id="3.40.50.2020">
    <property type="match status" value="2"/>
</dbReference>
<dbReference type="GO" id="GO:0005525">
    <property type="term" value="F:GTP binding"/>
    <property type="evidence" value="ECO:0007669"/>
    <property type="project" value="UniProtKB-KW"/>
</dbReference>
<feature type="domain" description="Phosphoribosyltransferase" evidence="11">
    <location>
        <begin position="40"/>
        <end position="171"/>
    </location>
</feature>
<evidence type="ECO:0000256" key="10">
    <source>
        <dbReference type="SAM" id="MobiDB-lite"/>
    </source>
</evidence>
<dbReference type="InterPro" id="IPR029057">
    <property type="entry name" value="PRTase-like"/>
</dbReference>
<dbReference type="InterPro" id="IPR000836">
    <property type="entry name" value="PRTase_dom"/>
</dbReference>
<dbReference type="CDD" id="cd06223">
    <property type="entry name" value="PRTases_typeI"/>
    <property type="match status" value="1"/>
</dbReference>
<evidence type="ECO:0000256" key="6">
    <source>
        <dbReference type="ARBA" id="ARBA00022676"/>
    </source>
</evidence>
<keyword evidence="5" id="KW-0021">Allosteric enzyme</keyword>
<sequence>MPAAKPPSQGVGPVYQAEHQKPTATVSTDVTRFANVTVLPQTPQLIALLTIIRDKATERGDFIFYSNRIIRLLVEEGLNHLPTVEHTVTTPVGRPYAGLMFQGKICGVSIMRAGEAMEQGLRDCCRSVRIGKILIQRDEETATPKLFYDKLPEDIASRWVLLLDPMFATGQFGQRSTPCPSSWASTPQRVALGSNMPLRVSGGSAIMAVEVLKGRGVPEERILFLNLIASPEGIENFATKFPKLRVVTAFVDQGLDEKNYIIPGLGDFGDRFYTM</sequence>
<dbReference type="Pfam" id="PF14681">
    <property type="entry name" value="UPRTase"/>
    <property type="match status" value="2"/>
</dbReference>
<dbReference type="FunFam" id="3.40.50.2020:FF:000023">
    <property type="entry name" value="Probable uracil phosphoribosyltransferase"/>
    <property type="match status" value="1"/>
</dbReference>
<dbReference type="EMBL" id="JH793818">
    <property type="protein sequence ID" value="ELQ43613.1"/>
    <property type="molecule type" value="Genomic_DNA"/>
</dbReference>
<keyword evidence="9" id="KW-0342">GTP-binding</keyword>
<evidence type="ECO:0000256" key="8">
    <source>
        <dbReference type="ARBA" id="ARBA00022741"/>
    </source>
</evidence>
<evidence type="ECO:0000256" key="7">
    <source>
        <dbReference type="ARBA" id="ARBA00022679"/>
    </source>
</evidence>
<accession>A0AA97PR40</accession>
<evidence type="ECO:0000313" key="12">
    <source>
        <dbReference type="EMBL" id="ELQ43613.1"/>
    </source>
</evidence>
<dbReference type="GO" id="GO:0008655">
    <property type="term" value="P:pyrimidine-containing compound salvage"/>
    <property type="evidence" value="ECO:0007669"/>
    <property type="project" value="UniProtKB-ARBA"/>
</dbReference>
<feature type="domain" description="Phosphoribosyltransferase" evidence="11">
    <location>
        <begin position="201"/>
        <end position="273"/>
    </location>
</feature>
<dbReference type="Proteomes" id="UP000011086">
    <property type="component" value="Unassembled WGS sequence"/>
</dbReference>
<keyword evidence="6 12" id="KW-0328">Glycosyltransferase</keyword>
<keyword evidence="7" id="KW-0808">Transferase</keyword>
<evidence type="ECO:0000256" key="9">
    <source>
        <dbReference type="ARBA" id="ARBA00023134"/>
    </source>
</evidence>
<comment type="cofactor">
    <cofactor evidence="1">
        <name>Mg(2+)</name>
        <dbReference type="ChEBI" id="CHEBI:18420"/>
    </cofactor>
</comment>
<comment type="pathway">
    <text evidence="2">Pyrimidine metabolism; UMP biosynthesis via salvage pathway; UMP from uracil: step 1/1.</text>
</comment>
<organism evidence="12">
    <name type="scientific">Pyricularia oryzae (strain Y34)</name>
    <name type="common">Rice blast fungus</name>
    <name type="synonym">Magnaporthe oryzae</name>
    <dbReference type="NCBI Taxonomy" id="1143189"/>
    <lineage>
        <taxon>Eukaryota</taxon>
        <taxon>Fungi</taxon>
        <taxon>Dikarya</taxon>
        <taxon>Ascomycota</taxon>
        <taxon>Pezizomycotina</taxon>
        <taxon>Sordariomycetes</taxon>
        <taxon>Sordariomycetidae</taxon>
        <taxon>Magnaporthales</taxon>
        <taxon>Pyriculariaceae</taxon>
        <taxon>Pyricularia</taxon>
    </lineage>
</organism>
<keyword evidence="8" id="KW-0547">Nucleotide-binding</keyword>
<dbReference type="AlphaFoldDB" id="A0AA97PR40"/>
<evidence type="ECO:0000256" key="5">
    <source>
        <dbReference type="ARBA" id="ARBA00022533"/>
    </source>
</evidence>
<dbReference type="SUPFAM" id="SSF53271">
    <property type="entry name" value="PRTase-like"/>
    <property type="match status" value="2"/>
</dbReference>
<name>A0AA97PR40_PYRO3</name>
<reference evidence="12" key="1">
    <citation type="journal article" date="2012" name="PLoS Genet.">
        <title>Comparative analysis of the genomes of two field isolates of the rice blast fungus Magnaporthe oryzae.</title>
        <authorList>
            <person name="Xue M."/>
            <person name="Yang J."/>
            <person name="Li Z."/>
            <person name="Hu S."/>
            <person name="Yao N."/>
            <person name="Dean R.A."/>
            <person name="Zhao W."/>
            <person name="Shen M."/>
            <person name="Zhang H."/>
            <person name="Li C."/>
            <person name="Liu L."/>
            <person name="Cao L."/>
            <person name="Xu X."/>
            <person name="Xing Y."/>
            <person name="Hsiang T."/>
            <person name="Zhang Z."/>
            <person name="Xu J.R."/>
            <person name="Peng Y.L."/>
        </authorList>
    </citation>
    <scope>NUCLEOTIDE SEQUENCE</scope>
    <source>
        <strain evidence="12">Y34</strain>
    </source>
</reference>
<dbReference type="EC" id="2.4.2.9" evidence="4"/>
<feature type="region of interest" description="Disordered" evidence="10">
    <location>
        <begin position="1"/>
        <end position="22"/>
    </location>
</feature>
<evidence type="ECO:0000259" key="11">
    <source>
        <dbReference type="Pfam" id="PF14681"/>
    </source>
</evidence>
<dbReference type="GO" id="GO:0004845">
    <property type="term" value="F:uracil phosphoribosyltransferase activity"/>
    <property type="evidence" value="ECO:0007669"/>
    <property type="project" value="UniProtKB-EC"/>
</dbReference>
<evidence type="ECO:0000256" key="1">
    <source>
        <dbReference type="ARBA" id="ARBA00001946"/>
    </source>
</evidence>